<reference evidence="2" key="1">
    <citation type="submission" date="2022-03" db="EMBL/GenBank/DDBJ databases">
        <title>Fererhizobium litorale gen. nov., sp. nov., isolated from sandy sediments of the Sea of Japan seashore.</title>
        <authorList>
            <person name="Romanenko L."/>
            <person name="Kurilenko V."/>
            <person name="Otstavnykh N."/>
            <person name="Svetashev V."/>
            <person name="Tekutyeva L."/>
            <person name="Isaeva M."/>
            <person name="Mikhailov V."/>
        </authorList>
    </citation>
    <scope>NUCLEOTIDE SEQUENCE</scope>
    <source>
        <strain evidence="2">KMM 9576</strain>
    </source>
</reference>
<organism evidence="2 3">
    <name type="scientific">Ferirhizobium litorale</name>
    <dbReference type="NCBI Taxonomy" id="2927786"/>
    <lineage>
        <taxon>Bacteria</taxon>
        <taxon>Pseudomonadati</taxon>
        <taxon>Pseudomonadota</taxon>
        <taxon>Alphaproteobacteria</taxon>
        <taxon>Hyphomicrobiales</taxon>
        <taxon>Rhizobiaceae</taxon>
        <taxon>Ferirhizobium</taxon>
    </lineage>
</organism>
<dbReference type="AlphaFoldDB" id="A0AAE3QJI9"/>
<sequence length="166" mass="17614">MKIWHLLCAATLLIAGNASAEEAQFLKSLQGTWIGGGMVKVRANLMPINVSCSFNSQATSADLSMKGTCSGLVLVRRSIGADIRFKGGKYTGSYVGPSGRKAGLAGRRSGNAINLTIRWAREVNGDLNASLMVQKVGSNGMKLVTIDEDPGSGDRIITSEISLRRK</sequence>
<dbReference type="EMBL" id="JALDYZ010000014">
    <property type="protein sequence ID" value="MDI7924364.1"/>
    <property type="molecule type" value="Genomic_DNA"/>
</dbReference>
<comment type="caution">
    <text evidence="2">The sequence shown here is derived from an EMBL/GenBank/DDBJ whole genome shotgun (WGS) entry which is preliminary data.</text>
</comment>
<evidence type="ECO:0008006" key="4">
    <source>
        <dbReference type="Google" id="ProtNLM"/>
    </source>
</evidence>
<gene>
    <name evidence="2" type="ORF">MRS75_20065</name>
</gene>
<keyword evidence="1" id="KW-0732">Signal</keyword>
<accession>A0AAE3QJI9</accession>
<dbReference type="RefSeq" id="WP_311787097.1">
    <property type="nucleotide sequence ID" value="NZ_JALDYY010000007.1"/>
</dbReference>
<feature type="signal peptide" evidence="1">
    <location>
        <begin position="1"/>
        <end position="20"/>
    </location>
</feature>
<evidence type="ECO:0000256" key="1">
    <source>
        <dbReference type="SAM" id="SignalP"/>
    </source>
</evidence>
<keyword evidence="3" id="KW-1185">Reference proteome</keyword>
<evidence type="ECO:0000313" key="2">
    <source>
        <dbReference type="EMBL" id="MDI7924364.1"/>
    </source>
</evidence>
<feature type="chain" id="PRO_5041964213" description="DUF1579 domain-containing protein" evidence="1">
    <location>
        <begin position="21"/>
        <end position="166"/>
    </location>
</feature>
<dbReference type="Proteomes" id="UP001161580">
    <property type="component" value="Unassembled WGS sequence"/>
</dbReference>
<proteinExistence type="predicted"/>
<protein>
    <recommendedName>
        <fullName evidence="4">DUF1579 domain-containing protein</fullName>
    </recommendedName>
</protein>
<evidence type="ECO:0000313" key="3">
    <source>
        <dbReference type="Proteomes" id="UP001161580"/>
    </source>
</evidence>
<name>A0AAE3QJI9_9HYPH</name>